<dbReference type="GO" id="GO:0005829">
    <property type="term" value="C:cytosol"/>
    <property type="evidence" value="ECO:0007669"/>
    <property type="project" value="TreeGrafter"/>
</dbReference>
<dbReference type="PROSITE" id="PS51462">
    <property type="entry name" value="NUDIX"/>
    <property type="match status" value="1"/>
</dbReference>
<dbReference type="EMBL" id="CP002042">
    <property type="protein sequence ID" value="ADH63901.1"/>
    <property type="molecule type" value="Genomic_DNA"/>
</dbReference>
<dbReference type="AlphaFoldDB" id="D7BH48"/>
<dbReference type="Proteomes" id="UP000001916">
    <property type="component" value="Chromosome"/>
</dbReference>
<protein>
    <submittedName>
        <fullName evidence="4">NUDIX hydrolase</fullName>
    </submittedName>
</protein>
<dbReference type="PROSITE" id="PS00893">
    <property type="entry name" value="NUDIX_BOX"/>
    <property type="match status" value="1"/>
</dbReference>
<dbReference type="Gene3D" id="3.90.79.10">
    <property type="entry name" value="Nucleoside Triphosphate Pyrophosphohydrolase"/>
    <property type="match status" value="1"/>
</dbReference>
<organism evidence="4 5">
    <name type="scientific">Allomeiothermus silvanus (strain ATCC 700542 / DSM 9946 / NBRC 106475 / NCIMB 13440 / VI-R2)</name>
    <name type="common">Thermus silvanus</name>
    <dbReference type="NCBI Taxonomy" id="526227"/>
    <lineage>
        <taxon>Bacteria</taxon>
        <taxon>Thermotogati</taxon>
        <taxon>Deinococcota</taxon>
        <taxon>Deinococci</taxon>
        <taxon>Thermales</taxon>
        <taxon>Thermaceae</taxon>
        <taxon>Allomeiothermus</taxon>
    </lineage>
</organism>
<evidence type="ECO:0000259" key="3">
    <source>
        <dbReference type="PROSITE" id="PS51462"/>
    </source>
</evidence>
<dbReference type="KEGG" id="msv:Mesil_2029"/>
<dbReference type="Pfam" id="PF00293">
    <property type="entry name" value="NUDIX"/>
    <property type="match status" value="1"/>
</dbReference>
<dbReference type="PANTHER" id="PTHR11839:SF18">
    <property type="entry name" value="NUDIX HYDROLASE DOMAIN-CONTAINING PROTEIN"/>
    <property type="match status" value="1"/>
</dbReference>
<dbReference type="eggNOG" id="COG0494">
    <property type="taxonomic scope" value="Bacteria"/>
</dbReference>
<evidence type="ECO:0000256" key="1">
    <source>
        <dbReference type="ARBA" id="ARBA00001946"/>
    </source>
</evidence>
<dbReference type="InterPro" id="IPR000086">
    <property type="entry name" value="NUDIX_hydrolase_dom"/>
</dbReference>
<dbReference type="HOGENOM" id="CLU_062658_5_2_0"/>
<evidence type="ECO:0000256" key="2">
    <source>
        <dbReference type="ARBA" id="ARBA00022801"/>
    </source>
</evidence>
<dbReference type="PANTHER" id="PTHR11839">
    <property type="entry name" value="UDP/ADP-SUGAR PYROPHOSPHATASE"/>
    <property type="match status" value="1"/>
</dbReference>
<sequence length="184" mass="20689">MGAAPENPWKTLDSRLVYENRWISLSEHKVINPGGNPGIYGVVHFKNRAIGVIPLDEEGCTYLVGQYRYPLHLYTWEIPEGGGPLEEDPLEAAKRELREETGLEADHWEHILTLHLSNSVTDEMGIIYLAQGLRQGESEPEDTEALQVRRVPFDEAYRMVLSGAITDSLTVAAVLRLKLRLLGQ</sequence>
<proteinExistence type="predicted"/>
<feature type="domain" description="Nudix hydrolase" evidence="3">
    <location>
        <begin position="45"/>
        <end position="173"/>
    </location>
</feature>
<gene>
    <name evidence="4" type="ordered locus">Mesil_2029</name>
</gene>
<keyword evidence="2 4" id="KW-0378">Hydrolase</keyword>
<dbReference type="GO" id="GO:0019693">
    <property type="term" value="P:ribose phosphate metabolic process"/>
    <property type="evidence" value="ECO:0007669"/>
    <property type="project" value="TreeGrafter"/>
</dbReference>
<reference evidence="4 5" key="1">
    <citation type="journal article" date="2010" name="Stand. Genomic Sci.">
        <title>Complete genome sequence of Meiothermus silvanus type strain (VI-R2).</title>
        <authorList>
            <person name="Sikorski J."/>
            <person name="Tindall B.J."/>
            <person name="Lowry S."/>
            <person name="Lucas S."/>
            <person name="Nolan M."/>
            <person name="Copeland A."/>
            <person name="Glavina Del Rio T."/>
            <person name="Tice H."/>
            <person name="Cheng J.F."/>
            <person name="Han C."/>
            <person name="Pitluck S."/>
            <person name="Liolios K."/>
            <person name="Ivanova N."/>
            <person name="Mavromatis K."/>
            <person name="Mikhailova N."/>
            <person name="Pati A."/>
            <person name="Goodwin L."/>
            <person name="Chen A."/>
            <person name="Palaniappan K."/>
            <person name="Land M."/>
            <person name="Hauser L."/>
            <person name="Chang Y.J."/>
            <person name="Jeffries C.D."/>
            <person name="Rohde M."/>
            <person name="Goker M."/>
            <person name="Woyke T."/>
            <person name="Bristow J."/>
            <person name="Eisen J.A."/>
            <person name="Markowitz V."/>
            <person name="Hugenholtz P."/>
            <person name="Kyrpides N.C."/>
            <person name="Klenk H.P."/>
            <person name="Lapidus A."/>
        </authorList>
    </citation>
    <scope>NUCLEOTIDE SEQUENCE [LARGE SCALE GENOMIC DNA]</scope>
    <source>
        <strain evidence="5">ATCC 700542 / DSM 9946 / VI-R2</strain>
    </source>
</reference>
<dbReference type="STRING" id="526227.Mesil_2029"/>
<dbReference type="OrthoDB" id="9806150at2"/>
<dbReference type="SUPFAM" id="SSF55811">
    <property type="entry name" value="Nudix"/>
    <property type="match status" value="1"/>
</dbReference>
<name>D7BH48_ALLS1</name>
<dbReference type="GO" id="GO:0006753">
    <property type="term" value="P:nucleoside phosphate metabolic process"/>
    <property type="evidence" value="ECO:0007669"/>
    <property type="project" value="TreeGrafter"/>
</dbReference>
<keyword evidence="5" id="KW-1185">Reference proteome</keyword>
<comment type="cofactor">
    <cofactor evidence="1">
        <name>Mg(2+)</name>
        <dbReference type="ChEBI" id="CHEBI:18420"/>
    </cofactor>
</comment>
<dbReference type="InterPro" id="IPR020084">
    <property type="entry name" value="NUDIX_hydrolase_CS"/>
</dbReference>
<dbReference type="RefSeq" id="WP_013158452.1">
    <property type="nucleotide sequence ID" value="NC_014212.1"/>
</dbReference>
<evidence type="ECO:0000313" key="4">
    <source>
        <dbReference type="EMBL" id="ADH63901.1"/>
    </source>
</evidence>
<accession>D7BH48</accession>
<evidence type="ECO:0000313" key="5">
    <source>
        <dbReference type="Proteomes" id="UP000001916"/>
    </source>
</evidence>
<dbReference type="GO" id="GO:0016787">
    <property type="term" value="F:hydrolase activity"/>
    <property type="evidence" value="ECO:0007669"/>
    <property type="project" value="UniProtKB-KW"/>
</dbReference>
<dbReference type="CDD" id="cd24161">
    <property type="entry name" value="NUDIX_ADPRase_Ndx2"/>
    <property type="match status" value="1"/>
</dbReference>
<dbReference type="InterPro" id="IPR015797">
    <property type="entry name" value="NUDIX_hydrolase-like_dom_sf"/>
</dbReference>